<evidence type="ECO:0000259" key="3">
    <source>
        <dbReference type="Pfam" id="PF15870"/>
    </source>
</evidence>
<dbReference type="Pfam" id="PF15870">
    <property type="entry name" value="EloA-BP1"/>
    <property type="match status" value="1"/>
</dbReference>
<feature type="compositionally biased region" description="Acidic residues" evidence="2">
    <location>
        <begin position="101"/>
        <end position="112"/>
    </location>
</feature>
<evidence type="ECO:0000256" key="2">
    <source>
        <dbReference type="SAM" id="MobiDB-lite"/>
    </source>
</evidence>
<proteinExistence type="predicted"/>
<dbReference type="OrthoDB" id="21204at2759"/>
<dbReference type="InterPro" id="IPR031736">
    <property type="entry name" value="REXO1-like_dom"/>
</dbReference>
<dbReference type="Proteomes" id="UP000695562">
    <property type="component" value="Unassembled WGS sequence"/>
</dbReference>
<feature type="compositionally biased region" description="Low complexity" evidence="2">
    <location>
        <begin position="170"/>
        <end position="180"/>
    </location>
</feature>
<keyword evidence="5" id="KW-1185">Reference proteome</keyword>
<dbReference type="AlphaFoldDB" id="A0A8J4PNI2"/>
<evidence type="ECO:0000256" key="1">
    <source>
        <dbReference type="SAM" id="Coils"/>
    </source>
</evidence>
<organism evidence="4 5">
    <name type="scientific">Polysphondylium violaceum</name>
    <dbReference type="NCBI Taxonomy" id="133409"/>
    <lineage>
        <taxon>Eukaryota</taxon>
        <taxon>Amoebozoa</taxon>
        <taxon>Evosea</taxon>
        <taxon>Eumycetozoa</taxon>
        <taxon>Dictyostelia</taxon>
        <taxon>Dictyosteliales</taxon>
        <taxon>Dictyosteliaceae</taxon>
        <taxon>Polysphondylium</taxon>
    </lineage>
</organism>
<feature type="region of interest" description="Disordered" evidence="2">
    <location>
        <begin position="101"/>
        <end position="120"/>
    </location>
</feature>
<feature type="compositionally biased region" description="Low complexity" evidence="2">
    <location>
        <begin position="197"/>
        <end position="210"/>
    </location>
</feature>
<dbReference type="EMBL" id="AJWJ01000410">
    <property type="protein sequence ID" value="KAF2071127.1"/>
    <property type="molecule type" value="Genomic_DNA"/>
</dbReference>
<evidence type="ECO:0000313" key="4">
    <source>
        <dbReference type="EMBL" id="KAF2071127.1"/>
    </source>
</evidence>
<sequence length="360" mass="41115">MFKTNAFKDIECPYDNCHLNSICFFNHNLRSNSINNNNSNINNFNSNSNIASYNQQQQQQQQPPISNRLSLQQQHQLNRLQQQQQQQQQQFQQLQNFNEIEDNDGEDNEDINGYDPGSTKIDIPDEMIDDDKIVSNPCVSSVPSKPPTSLIVSEIDQKIFTKKKRVDMKSNIQQQQQHPHQQQHNHHSQPIVSNTDATTTTTTSSSATTPTPTPTLQKLKTSIWNPTLKNILSKTPSKEILDLIAQEDIYNPIKWNSLGIEPAQLPTIITESRTKVPRSVRQIMLFHIVERCVAVVPDKRKAIEEATAIEESIYADALSKNVYLNLISMELPKLLAQLEEVYSFKPTNLNMTTQPDHEDN</sequence>
<protein>
    <recommendedName>
        <fullName evidence="3">RNA exonuclease 1 homolog-like domain-containing protein</fullName>
    </recommendedName>
</protein>
<feature type="domain" description="RNA exonuclease 1 homolog-like" evidence="3">
    <location>
        <begin position="266"/>
        <end position="337"/>
    </location>
</feature>
<feature type="region of interest" description="Disordered" evidence="2">
    <location>
        <begin position="166"/>
        <end position="217"/>
    </location>
</feature>
<name>A0A8J4PNI2_9MYCE</name>
<evidence type="ECO:0000313" key="5">
    <source>
        <dbReference type="Proteomes" id="UP000695562"/>
    </source>
</evidence>
<reference evidence="4" key="1">
    <citation type="submission" date="2020-01" db="EMBL/GenBank/DDBJ databases">
        <title>Development of genomics and gene disruption for Polysphondylium violaceum indicates a role for the polyketide synthase stlB in stalk morphogenesis.</title>
        <authorList>
            <person name="Narita B."/>
            <person name="Kawabe Y."/>
            <person name="Kin K."/>
            <person name="Saito T."/>
            <person name="Gibbs R."/>
            <person name="Kuspa A."/>
            <person name="Muzny D."/>
            <person name="Queller D."/>
            <person name="Richards S."/>
            <person name="Strassman J."/>
            <person name="Sucgang R."/>
            <person name="Worley K."/>
            <person name="Schaap P."/>
        </authorList>
    </citation>
    <scope>NUCLEOTIDE SEQUENCE</scope>
    <source>
        <strain evidence="4">QSvi11</strain>
    </source>
</reference>
<gene>
    <name evidence="4" type="ORF">CYY_007556</name>
</gene>
<accession>A0A8J4PNI2</accession>
<comment type="caution">
    <text evidence="4">The sequence shown here is derived from an EMBL/GenBank/DDBJ whole genome shotgun (WGS) entry which is preliminary data.</text>
</comment>
<feature type="coiled-coil region" evidence="1">
    <location>
        <begin position="70"/>
        <end position="97"/>
    </location>
</feature>
<keyword evidence="1" id="KW-0175">Coiled coil</keyword>